<dbReference type="Proteomes" id="UP000239800">
    <property type="component" value="Unassembled WGS sequence"/>
</dbReference>
<protein>
    <recommendedName>
        <fullName evidence="1">DUF6984 domain-containing protein</fullName>
    </recommendedName>
</protein>
<accession>A0A2S7KU58</accession>
<proteinExistence type="predicted"/>
<evidence type="ECO:0000259" key="1">
    <source>
        <dbReference type="Pfam" id="PF22480"/>
    </source>
</evidence>
<comment type="caution">
    <text evidence="2">The sequence shown here is derived from an EMBL/GenBank/DDBJ whole genome shotgun (WGS) entry which is preliminary data.</text>
</comment>
<sequence length="82" mass="9081">MVLSMKDGNMGSISFDITGEQSRAKQLVAGWFTDSDGTHVDFELTIDKQGSLYELDIWKVDFSPLTSLPNEDEIKITAPNNA</sequence>
<dbReference type="AlphaFoldDB" id="A0A2S7KU58"/>
<gene>
    <name evidence="2" type="ORF">BST85_13370</name>
</gene>
<dbReference type="InterPro" id="IPR054253">
    <property type="entry name" value="DUF6984"/>
</dbReference>
<dbReference type="Pfam" id="PF22480">
    <property type="entry name" value="DUF6984"/>
    <property type="match status" value="1"/>
</dbReference>
<evidence type="ECO:0000313" key="3">
    <source>
        <dbReference type="Proteomes" id="UP000239800"/>
    </source>
</evidence>
<organism evidence="2 3">
    <name type="scientific">Aureitalea marina</name>
    <dbReference type="NCBI Taxonomy" id="930804"/>
    <lineage>
        <taxon>Bacteria</taxon>
        <taxon>Pseudomonadati</taxon>
        <taxon>Bacteroidota</taxon>
        <taxon>Flavobacteriia</taxon>
        <taxon>Flavobacteriales</taxon>
        <taxon>Flavobacteriaceae</taxon>
        <taxon>Aureitalea</taxon>
    </lineage>
</organism>
<name>A0A2S7KU58_9FLAO</name>
<keyword evidence="3" id="KW-1185">Reference proteome</keyword>
<dbReference type="EMBL" id="MQUB01000001">
    <property type="protein sequence ID" value="PQB06088.1"/>
    <property type="molecule type" value="Genomic_DNA"/>
</dbReference>
<feature type="domain" description="DUF6984" evidence="1">
    <location>
        <begin position="2"/>
        <end position="69"/>
    </location>
</feature>
<reference evidence="2 3" key="1">
    <citation type="submission" date="2016-11" db="EMBL/GenBank/DDBJ databases">
        <title>Trade-off between light-utilization and light-protection in marine flavobacteria.</title>
        <authorList>
            <person name="Kumagai Y."/>
        </authorList>
    </citation>
    <scope>NUCLEOTIDE SEQUENCE [LARGE SCALE GENOMIC DNA]</scope>
    <source>
        <strain evidence="2 3">NBRC 107741</strain>
    </source>
</reference>
<evidence type="ECO:0000313" key="2">
    <source>
        <dbReference type="EMBL" id="PQB06088.1"/>
    </source>
</evidence>